<dbReference type="AlphaFoldDB" id="A0ABD3C5B8"/>
<dbReference type="InterPro" id="IPR011992">
    <property type="entry name" value="EF-hand-dom_pair"/>
</dbReference>
<dbReference type="InterPro" id="IPR002048">
    <property type="entry name" value="EF_hand_dom"/>
</dbReference>
<feature type="domain" description="EF-hand" evidence="5">
    <location>
        <begin position="135"/>
        <end position="170"/>
    </location>
</feature>
<evidence type="ECO:0000313" key="6">
    <source>
        <dbReference type="EMBL" id="KAL3624025.1"/>
    </source>
</evidence>
<dbReference type="SMART" id="SM00054">
    <property type="entry name" value="EFh"/>
    <property type="match status" value="2"/>
</dbReference>
<evidence type="ECO:0000256" key="3">
    <source>
        <dbReference type="ARBA" id="ARBA00022837"/>
    </source>
</evidence>
<keyword evidence="1" id="KW-0479">Metal-binding</keyword>
<keyword evidence="4" id="KW-0472">Membrane</keyword>
<reference evidence="7" key="1">
    <citation type="journal article" date="2024" name="IScience">
        <title>Strigolactones Initiate the Formation of Haustorium-like Structures in Castilleja.</title>
        <authorList>
            <person name="Buerger M."/>
            <person name="Peterson D."/>
            <person name="Chory J."/>
        </authorList>
    </citation>
    <scope>NUCLEOTIDE SEQUENCE [LARGE SCALE GENOMIC DNA]</scope>
</reference>
<dbReference type="Gene3D" id="1.10.238.10">
    <property type="entry name" value="EF-hand"/>
    <property type="match status" value="1"/>
</dbReference>
<dbReference type="PANTHER" id="PTHR10891">
    <property type="entry name" value="EF-HAND CALCIUM-BINDING DOMAIN CONTAINING PROTEIN"/>
    <property type="match status" value="1"/>
</dbReference>
<dbReference type="InterPro" id="IPR018247">
    <property type="entry name" value="EF_Hand_1_Ca_BS"/>
</dbReference>
<dbReference type="EMBL" id="JAVIJP010000054">
    <property type="protein sequence ID" value="KAL3624025.1"/>
    <property type="molecule type" value="Genomic_DNA"/>
</dbReference>
<dbReference type="FunFam" id="1.10.238.10:FF:000003">
    <property type="entry name" value="Calmodulin A"/>
    <property type="match status" value="1"/>
</dbReference>
<accession>A0ABD3C5B8</accession>
<dbReference type="Proteomes" id="UP001632038">
    <property type="component" value="Unassembled WGS sequence"/>
</dbReference>
<dbReference type="PROSITE" id="PS00018">
    <property type="entry name" value="EF_HAND_1"/>
    <property type="match status" value="1"/>
</dbReference>
<evidence type="ECO:0000259" key="5">
    <source>
        <dbReference type="PROSITE" id="PS50222"/>
    </source>
</evidence>
<name>A0ABD3C5B8_9LAMI</name>
<proteinExistence type="predicted"/>
<keyword evidence="4" id="KW-0812">Transmembrane</keyword>
<feature type="domain" description="EF-hand" evidence="5">
    <location>
        <begin position="173"/>
        <end position="205"/>
    </location>
</feature>
<evidence type="ECO:0000256" key="4">
    <source>
        <dbReference type="SAM" id="Phobius"/>
    </source>
</evidence>
<dbReference type="SUPFAM" id="SSF47473">
    <property type="entry name" value="EF-hand"/>
    <property type="match status" value="1"/>
</dbReference>
<dbReference type="GO" id="GO:0046872">
    <property type="term" value="F:metal ion binding"/>
    <property type="evidence" value="ECO:0007669"/>
    <property type="project" value="UniProtKB-KW"/>
</dbReference>
<organism evidence="6 7">
    <name type="scientific">Castilleja foliolosa</name>
    <dbReference type="NCBI Taxonomy" id="1961234"/>
    <lineage>
        <taxon>Eukaryota</taxon>
        <taxon>Viridiplantae</taxon>
        <taxon>Streptophyta</taxon>
        <taxon>Embryophyta</taxon>
        <taxon>Tracheophyta</taxon>
        <taxon>Spermatophyta</taxon>
        <taxon>Magnoliopsida</taxon>
        <taxon>eudicotyledons</taxon>
        <taxon>Gunneridae</taxon>
        <taxon>Pentapetalae</taxon>
        <taxon>asterids</taxon>
        <taxon>lamiids</taxon>
        <taxon>Lamiales</taxon>
        <taxon>Orobanchaceae</taxon>
        <taxon>Pedicularideae</taxon>
        <taxon>Castillejinae</taxon>
        <taxon>Castilleja</taxon>
    </lineage>
</organism>
<dbReference type="Pfam" id="PF13499">
    <property type="entry name" value="EF-hand_7"/>
    <property type="match status" value="1"/>
</dbReference>
<feature type="transmembrane region" description="Helical" evidence="4">
    <location>
        <begin position="20"/>
        <end position="38"/>
    </location>
</feature>
<keyword evidence="3" id="KW-0106">Calcium</keyword>
<dbReference type="CDD" id="cd00051">
    <property type="entry name" value="EFh"/>
    <property type="match status" value="1"/>
</dbReference>
<keyword evidence="7" id="KW-1185">Reference proteome</keyword>
<protein>
    <recommendedName>
        <fullName evidence="5">EF-hand domain-containing protein</fullName>
    </recommendedName>
</protein>
<dbReference type="InterPro" id="IPR039647">
    <property type="entry name" value="EF_hand_pair_protein_CML-like"/>
</dbReference>
<evidence type="ECO:0000313" key="7">
    <source>
        <dbReference type="Proteomes" id="UP001632038"/>
    </source>
</evidence>
<keyword evidence="4" id="KW-1133">Transmembrane helix</keyword>
<evidence type="ECO:0000256" key="2">
    <source>
        <dbReference type="ARBA" id="ARBA00022737"/>
    </source>
</evidence>
<sequence length="205" mass="23276">MPLTINLIKFPILEIISLNLYSAPMAILIVGLIIDFLLMQRYQKISSFFLGFYSLLLIPVDHSIFSTNTHINSKPELSSIEQSKKNIDDDRSVCRSGDVGIVLRSLGLFSNGDQEDGKDRLDIDDILNIFEEKNVNLDEVKCAFDVFDENRDGFIDARELQKVLCALGFKEGLEMEKCRMMIGVFDEKGDGKIDFDEFVKFMGNV</sequence>
<dbReference type="PROSITE" id="PS50222">
    <property type="entry name" value="EF_HAND_2"/>
    <property type="match status" value="2"/>
</dbReference>
<comment type="caution">
    <text evidence="6">The sequence shown here is derived from an EMBL/GenBank/DDBJ whole genome shotgun (WGS) entry which is preliminary data.</text>
</comment>
<gene>
    <name evidence="6" type="ORF">CASFOL_032841</name>
</gene>
<evidence type="ECO:0000256" key="1">
    <source>
        <dbReference type="ARBA" id="ARBA00022723"/>
    </source>
</evidence>
<keyword evidence="2" id="KW-0677">Repeat</keyword>